<dbReference type="InterPro" id="IPR036390">
    <property type="entry name" value="WH_DNA-bd_sf"/>
</dbReference>
<name>A0A6J4VLN9_9BACT</name>
<dbReference type="EMBL" id="CADCWF010000334">
    <property type="protein sequence ID" value="CAA9579642.1"/>
    <property type="molecule type" value="Genomic_DNA"/>
</dbReference>
<evidence type="ECO:0000256" key="3">
    <source>
        <dbReference type="ARBA" id="ARBA00023163"/>
    </source>
</evidence>
<dbReference type="AlphaFoldDB" id="A0A6J4VLN9"/>
<dbReference type="PANTHER" id="PTHR33204">
    <property type="entry name" value="TRANSCRIPTIONAL REGULATOR, MARR FAMILY"/>
    <property type="match status" value="1"/>
</dbReference>
<sequence>MAAMSTSTRQVDTPGEPCGGDSISPFCPAYHQAVELIGRRWTGAILRVLLSGATRFSDVTTTIPGLSDRLLSERLKQLESEGIVTRTVYPETPVRVEYRLTEKGRALTDVVVAISAWAETWLREGQTGHPAGACEPH</sequence>
<dbReference type="Gene3D" id="1.10.10.10">
    <property type="entry name" value="Winged helix-like DNA-binding domain superfamily/Winged helix DNA-binding domain"/>
    <property type="match status" value="1"/>
</dbReference>
<evidence type="ECO:0000256" key="1">
    <source>
        <dbReference type="ARBA" id="ARBA00023015"/>
    </source>
</evidence>
<feature type="domain" description="HTH hxlR-type" evidence="4">
    <location>
        <begin position="27"/>
        <end position="126"/>
    </location>
</feature>
<dbReference type="SUPFAM" id="SSF46785">
    <property type="entry name" value="Winged helix' DNA-binding domain"/>
    <property type="match status" value="1"/>
</dbReference>
<proteinExistence type="predicted"/>
<dbReference type="GO" id="GO:0003677">
    <property type="term" value="F:DNA binding"/>
    <property type="evidence" value="ECO:0007669"/>
    <property type="project" value="UniProtKB-KW"/>
</dbReference>
<dbReference type="InterPro" id="IPR036388">
    <property type="entry name" value="WH-like_DNA-bd_sf"/>
</dbReference>
<organism evidence="5">
    <name type="scientific">uncultured Thermomicrobiales bacterium</name>
    <dbReference type="NCBI Taxonomy" id="1645740"/>
    <lineage>
        <taxon>Bacteria</taxon>
        <taxon>Pseudomonadati</taxon>
        <taxon>Thermomicrobiota</taxon>
        <taxon>Thermomicrobia</taxon>
        <taxon>Thermomicrobiales</taxon>
        <taxon>environmental samples</taxon>
    </lineage>
</organism>
<keyword evidence="2" id="KW-0238">DNA-binding</keyword>
<dbReference type="InterPro" id="IPR002577">
    <property type="entry name" value="HTH_HxlR"/>
</dbReference>
<gene>
    <name evidence="5" type="ORF">AVDCRST_MAG59-4504</name>
</gene>
<dbReference type="Pfam" id="PF01638">
    <property type="entry name" value="HxlR"/>
    <property type="match status" value="1"/>
</dbReference>
<protein>
    <submittedName>
        <fullName evidence="5">Transcriptional regulator, HxlR family</fullName>
    </submittedName>
</protein>
<evidence type="ECO:0000313" key="5">
    <source>
        <dbReference type="EMBL" id="CAA9579642.1"/>
    </source>
</evidence>
<accession>A0A6J4VLN9</accession>
<reference evidence="5" key="1">
    <citation type="submission" date="2020-02" db="EMBL/GenBank/DDBJ databases">
        <authorList>
            <person name="Meier V. D."/>
        </authorList>
    </citation>
    <scope>NUCLEOTIDE SEQUENCE</scope>
    <source>
        <strain evidence="5">AVDCRST_MAG59</strain>
    </source>
</reference>
<keyword evidence="3" id="KW-0804">Transcription</keyword>
<dbReference type="PROSITE" id="PS51118">
    <property type="entry name" value="HTH_HXLR"/>
    <property type="match status" value="1"/>
</dbReference>
<dbReference type="PANTHER" id="PTHR33204:SF37">
    <property type="entry name" value="HTH-TYPE TRANSCRIPTIONAL REGULATOR YODB"/>
    <property type="match status" value="1"/>
</dbReference>
<keyword evidence="1" id="KW-0805">Transcription regulation</keyword>
<evidence type="ECO:0000256" key="2">
    <source>
        <dbReference type="ARBA" id="ARBA00023125"/>
    </source>
</evidence>
<evidence type="ECO:0000259" key="4">
    <source>
        <dbReference type="PROSITE" id="PS51118"/>
    </source>
</evidence>